<dbReference type="InterPro" id="IPR019734">
    <property type="entry name" value="TPR_rpt"/>
</dbReference>
<dbReference type="PROSITE" id="PS50005">
    <property type="entry name" value="TPR"/>
    <property type="match status" value="1"/>
</dbReference>
<reference evidence="3 4" key="1">
    <citation type="submission" date="2020-02" db="EMBL/GenBank/DDBJ databases">
        <title>Genome sequence of Roseobacter ponti.</title>
        <authorList>
            <person name="Hollensteiner J."/>
            <person name="Schneider D."/>
            <person name="Poehlein A."/>
            <person name="Daniel R."/>
        </authorList>
    </citation>
    <scope>NUCLEOTIDE SEQUENCE [LARGE SCALE GENOMIC DNA]</scope>
    <source>
        <strain evidence="3 4">DSM 106830</strain>
    </source>
</reference>
<dbReference type="KEGG" id="rpon:G3256_08020"/>
<evidence type="ECO:0000256" key="1">
    <source>
        <dbReference type="PROSITE-ProRule" id="PRU00339"/>
    </source>
</evidence>
<protein>
    <recommendedName>
        <fullName evidence="5">Adenylate cyclase</fullName>
    </recommendedName>
</protein>
<dbReference type="EMBL" id="CP048788">
    <property type="protein sequence ID" value="QJF51110.1"/>
    <property type="molecule type" value="Genomic_DNA"/>
</dbReference>
<dbReference type="InterPro" id="IPR011990">
    <property type="entry name" value="TPR-like_helical_dom_sf"/>
</dbReference>
<dbReference type="SMART" id="SM00028">
    <property type="entry name" value="TPR"/>
    <property type="match status" value="2"/>
</dbReference>
<dbReference type="SUPFAM" id="SSF48452">
    <property type="entry name" value="TPR-like"/>
    <property type="match status" value="1"/>
</dbReference>
<proteinExistence type="predicted"/>
<feature type="repeat" description="TPR" evidence="1">
    <location>
        <begin position="428"/>
        <end position="461"/>
    </location>
</feature>
<keyword evidence="2" id="KW-1133">Transmembrane helix</keyword>
<dbReference type="Proteomes" id="UP000503308">
    <property type="component" value="Chromosome"/>
</dbReference>
<keyword evidence="4" id="KW-1185">Reference proteome</keyword>
<name>A0A858SS13_9RHOB</name>
<dbReference type="Pfam" id="PF13432">
    <property type="entry name" value="TPR_16"/>
    <property type="match status" value="1"/>
</dbReference>
<feature type="transmembrane region" description="Helical" evidence="2">
    <location>
        <begin position="161"/>
        <end position="182"/>
    </location>
</feature>
<dbReference type="AlphaFoldDB" id="A0A858SS13"/>
<gene>
    <name evidence="3" type="ORF">G3256_08020</name>
</gene>
<dbReference type="Gene3D" id="1.25.40.10">
    <property type="entry name" value="Tetratricopeptide repeat domain"/>
    <property type="match status" value="1"/>
</dbReference>
<evidence type="ECO:0000313" key="3">
    <source>
        <dbReference type="EMBL" id="QJF51110.1"/>
    </source>
</evidence>
<keyword evidence="2" id="KW-0472">Membrane</keyword>
<organism evidence="3 4">
    <name type="scientific">Roseobacter ponti</name>
    <dbReference type="NCBI Taxonomy" id="1891787"/>
    <lineage>
        <taxon>Bacteria</taxon>
        <taxon>Pseudomonadati</taxon>
        <taxon>Pseudomonadota</taxon>
        <taxon>Alphaproteobacteria</taxon>
        <taxon>Rhodobacterales</taxon>
        <taxon>Roseobacteraceae</taxon>
        <taxon>Roseobacter</taxon>
    </lineage>
</organism>
<accession>A0A858SS13</accession>
<evidence type="ECO:0008006" key="5">
    <source>
        <dbReference type="Google" id="ProtNLM"/>
    </source>
</evidence>
<keyword evidence="1" id="KW-0802">TPR repeat</keyword>
<dbReference type="RefSeq" id="WP_169640325.1">
    <property type="nucleotide sequence ID" value="NZ_CP048788.1"/>
</dbReference>
<evidence type="ECO:0000313" key="4">
    <source>
        <dbReference type="Proteomes" id="UP000503308"/>
    </source>
</evidence>
<evidence type="ECO:0000256" key="2">
    <source>
        <dbReference type="SAM" id="Phobius"/>
    </source>
</evidence>
<sequence>MPRRNKPNPELIDPSEVRNQLERILAFSGLQSNLRRRDMLAFIVEEALAGRSSQIKATSIAMEVFQRGPDFDQQSDPVVRLEARKLRRDLDNYYAGEGREDPIRIAIPKGGYVPEFAWLARRDAERATPEDATPASVDGGKAEGRPAVARATSEWSIRRPAFAAAAGITVMICFALVLFWSIGSNGQNAGEAMPSRGVTILIEAFDARDADDQTVLIAQGLSHEVAAALLRFPDLRVHLMPAQKAQEAEAGSESHQSLQGAFTVTGAVWREAGDVFVRAELSRRADQQILWSDRYAEGVQGRTLTEIQDEISSRIASVTGQQYGHAMKDVRTDLEDDSAAPSLRGFACVASAQIYRRTYSALEYPAARECLEETVRTEPDYARAWAMLTYLRNDAARFGHDTERTREEAFDLARSAGLRALNLDPHDTDALQAMSHVEQYTGDLEQSIEYARRAVDVNPNDPAALANLGIRYHIAGRYDLAVPLMQQAIDMSVAPPPFYFHVLAADHLIKQEWEDMLSAAQRASLDGWSFGQAMLAIANNELSNGRAAAAALTRLAELDPLLSESPRAWLESHQASPALLEAVVAGLARANAAPKNGLP</sequence>
<keyword evidence="2" id="KW-0812">Transmembrane</keyword>